<gene>
    <name evidence="1" type="ORF">SAMN05661044_00323</name>
</gene>
<dbReference type="PROSITE" id="PS51257">
    <property type="entry name" value="PROKAR_LIPOPROTEIN"/>
    <property type="match status" value="1"/>
</dbReference>
<reference evidence="2" key="1">
    <citation type="submission" date="2016-10" db="EMBL/GenBank/DDBJ databases">
        <authorList>
            <person name="Varghese N."/>
            <person name="Submissions S."/>
        </authorList>
    </citation>
    <scope>NUCLEOTIDE SEQUENCE [LARGE SCALE GENOMIC DNA]</scope>
    <source>
        <strain evidence="2">DSM 18733</strain>
    </source>
</reference>
<organism evidence="1 2">
    <name type="scientific">Olivibacter domesticus</name>
    <name type="common">Pseudosphingobacterium domesticum</name>
    <dbReference type="NCBI Taxonomy" id="407022"/>
    <lineage>
        <taxon>Bacteria</taxon>
        <taxon>Pseudomonadati</taxon>
        <taxon>Bacteroidota</taxon>
        <taxon>Sphingobacteriia</taxon>
        <taxon>Sphingobacteriales</taxon>
        <taxon>Sphingobacteriaceae</taxon>
        <taxon>Olivibacter</taxon>
    </lineage>
</organism>
<dbReference type="OrthoDB" id="8613168at2"/>
<protein>
    <submittedName>
        <fullName evidence="1">Uncharacterized protein</fullName>
    </submittedName>
</protein>
<proteinExistence type="predicted"/>
<dbReference type="Proteomes" id="UP000199421">
    <property type="component" value="Unassembled WGS sequence"/>
</dbReference>
<evidence type="ECO:0000313" key="1">
    <source>
        <dbReference type="EMBL" id="SEK47187.1"/>
    </source>
</evidence>
<accession>A0A1H7HBR6</accession>
<sequence>MNLKITSIVAAIGFIIISCGQRSIKQEGEHAKDSTTITSVATNAVIPFFEAKNYFVKNTYKNEEVATLKITSQEEFDNVFGPATVMGEKGKPTQLDFSKQYALAVITPVTNKETSLRVNSLTYRNTEIVLDYKITEDESQSFTTQPFLLILVDKEYSGSVNFEKE</sequence>
<dbReference type="RefSeq" id="WP_093317332.1">
    <property type="nucleotide sequence ID" value="NZ_FOAF01000001.1"/>
</dbReference>
<dbReference type="EMBL" id="FOAF01000001">
    <property type="protein sequence ID" value="SEK47187.1"/>
    <property type="molecule type" value="Genomic_DNA"/>
</dbReference>
<name>A0A1H7HBR6_OLID1</name>
<dbReference type="AlphaFoldDB" id="A0A1H7HBR6"/>
<evidence type="ECO:0000313" key="2">
    <source>
        <dbReference type="Proteomes" id="UP000199421"/>
    </source>
</evidence>
<keyword evidence="2" id="KW-1185">Reference proteome</keyword>